<comment type="similarity">
    <text evidence="1 2">Belongs to the UPF0145 family.</text>
</comment>
<dbReference type="HAMAP" id="MF_00338">
    <property type="entry name" value="UPF0145"/>
    <property type="match status" value="1"/>
</dbReference>
<protein>
    <recommendedName>
        <fullName evidence="2">UPF0145 protein SAMN05421761_101114</fullName>
    </recommendedName>
</protein>
<dbReference type="RefSeq" id="WP_076497530.1">
    <property type="nucleotide sequence ID" value="NZ_FTOP01000001.1"/>
</dbReference>
<dbReference type="InterPro" id="IPR035439">
    <property type="entry name" value="UPF0145_dom_sf"/>
</dbReference>
<dbReference type="InterPro" id="IPR002765">
    <property type="entry name" value="UPF0145_YbjQ-like"/>
</dbReference>
<evidence type="ECO:0000256" key="1">
    <source>
        <dbReference type="ARBA" id="ARBA00010751"/>
    </source>
</evidence>
<evidence type="ECO:0000313" key="3">
    <source>
        <dbReference type="EMBL" id="SIS50058.1"/>
    </source>
</evidence>
<dbReference type="EMBL" id="FTOP01000001">
    <property type="protein sequence ID" value="SIS50058.1"/>
    <property type="molecule type" value="Genomic_DNA"/>
</dbReference>
<gene>
    <name evidence="3" type="ORF">SAMN05421761_101114</name>
</gene>
<reference evidence="4" key="1">
    <citation type="submission" date="2017-01" db="EMBL/GenBank/DDBJ databases">
        <authorList>
            <person name="Varghese N."/>
            <person name="Submissions S."/>
        </authorList>
    </citation>
    <scope>NUCLEOTIDE SEQUENCE [LARGE SCALE GENOMIC DNA]</scope>
    <source>
        <strain evidence="4">DSM 46698</strain>
    </source>
</reference>
<dbReference type="STRING" id="529505.SAMN05421761_101114"/>
<accession>A0A1N7JL45</accession>
<evidence type="ECO:0000313" key="4">
    <source>
        <dbReference type="Proteomes" id="UP000186026"/>
    </source>
</evidence>
<dbReference type="PANTHER" id="PTHR34068">
    <property type="entry name" value="UPF0145 PROTEIN YBJQ"/>
    <property type="match status" value="1"/>
</dbReference>
<evidence type="ECO:0000256" key="2">
    <source>
        <dbReference type="HAMAP-Rule" id="MF_00338"/>
    </source>
</evidence>
<dbReference type="Pfam" id="PF01906">
    <property type="entry name" value="YbjQ_1"/>
    <property type="match status" value="1"/>
</dbReference>
<dbReference type="SUPFAM" id="SSF117782">
    <property type="entry name" value="YbjQ-like"/>
    <property type="match status" value="1"/>
</dbReference>
<dbReference type="Gene3D" id="3.30.110.70">
    <property type="entry name" value="Hypothetical protein apc22750. Chain B"/>
    <property type="match status" value="1"/>
</dbReference>
<dbReference type="PANTHER" id="PTHR34068:SF1">
    <property type="entry name" value="UPF0145 PROTEIN YBJQ"/>
    <property type="match status" value="1"/>
</dbReference>
<name>A0A1N7JL45_9BACT</name>
<dbReference type="AlphaFoldDB" id="A0A1N7JL45"/>
<dbReference type="Proteomes" id="UP000186026">
    <property type="component" value="Unassembled WGS sequence"/>
</dbReference>
<organism evidence="3 4">
    <name type="scientific">Belliella pelovolcani</name>
    <dbReference type="NCBI Taxonomy" id="529505"/>
    <lineage>
        <taxon>Bacteria</taxon>
        <taxon>Pseudomonadati</taxon>
        <taxon>Bacteroidota</taxon>
        <taxon>Cytophagia</taxon>
        <taxon>Cytophagales</taxon>
        <taxon>Cyclobacteriaceae</taxon>
        <taxon>Belliella</taxon>
    </lineage>
</organism>
<dbReference type="OrthoDB" id="9796448at2"/>
<sequence length="347" mass="38896">MRSAILVSSTERLEGYEIEKYFELISTNVVLGTNFFSDIGASFTDFFGGNSEIYQSKLEKIYKVAIDKLKNKAATFNANGIIGVRIDFDEISGGGKSMFMISVCGTAVKLKLLKKVDLIKENNSSFTSDELDVMSRKIAIKLKVDQNQTLSSSDWEFLIENSLEDLIPNLVESYFKLVKDYPYSDQLKIYKGYLTVLLRQSTPELVENTLYGMYASNPEIISQLIVECEVFSPSLTIDLIESGKIHYAIAILEAKKSFYTADDYTKMVNILNLLTTLPDTGKIDAVKGMLGSKEKFICDKGHQSPPDLVYCTECGRNIKGVTKGEEIAINQFSMKIEALEELFKTKT</sequence>
<keyword evidence="4" id="KW-1185">Reference proteome</keyword>
<proteinExistence type="inferred from homology"/>